<gene>
    <name evidence="1" type="ORF">AVDCRST_MAG89-3229</name>
</gene>
<evidence type="ECO:0008006" key="2">
    <source>
        <dbReference type="Google" id="ProtNLM"/>
    </source>
</evidence>
<protein>
    <recommendedName>
        <fullName evidence="2">N-acetyltransferase domain-containing protein</fullName>
    </recommendedName>
</protein>
<dbReference type="EMBL" id="CADCTV010000671">
    <property type="protein sequence ID" value="CAA9352832.1"/>
    <property type="molecule type" value="Genomic_DNA"/>
</dbReference>
<feature type="non-terminal residue" evidence="1">
    <location>
        <position position="106"/>
    </location>
</feature>
<dbReference type="Gene3D" id="3.40.630.30">
    <property type="match status" value="1"/>
</dbReference>
<evidence type="ECO:0000313" key="1">
    <source>
        <dbReference type="EMBL" id="CAA9352832.1"/>
    </source>
</evidence>
<accession>A0A6J4M878</accession>
<dbReference type="SUPFAM" id="SSF55729">
    <property type="entry name" value="Acyl-CoA N-acyltransferases (Nat)"/>
    <property type="match status" value="1"/>
</dbReference>
<dbReference type="AlphaFoldDB" id="A0A6J4M878"/>
<sequence length="106" mass="11191">MQRVPSQEDPIIESARLVIRPLGLDDAARLQALFEATPDYFAVVAGVETAAPDSAAHEIREAAAKPGREVALVSLPDGTDVGALGWWAAHPEPDVALLGMILVVPE</sequence>
<dbReference type="InterPro" id="IPR016181">
    <property type="entry name" value="Acyl_CoA_acyltransferase"/>
</dbReference>
<organism evidence="1">
    <name type="scientific">uncultured Gemmatimonadota bacterium</name>
    <dbReference type="NCBI Taxonomy" id="203437"/>
    <lineage>
        <taxon>Bacteria</taxon>
        <taxon>Pseudomonadati</taxon>
        <taxon>Gemmatimonadota</taxon>
        <taxon>environmental samples</taxon>
    </lineage>
</organism>
<name>A0A6J4M878_9BACT</name>
<proteinExistence type="predicted"/>
<reference evidence="1" key="1">
    <citation type="submission" date="2020-02" db="EMBL/GenBank/DDBJ databases">
        <authorList>
            <person name="Meier V. D."/>
        </authorList>
    </citation>
    <scope>NUCLEOTIDE SEQUENCE</scope>
    <source>
        <strain evidence="1">AVDCRST_MAG89</strain>
    </source>
</reference>